<feature type="transmembrane region" description="Helical" evidence="6">
    <location>
        <begin position="273"/>
        <end position="292"/>
    </location>
</feature>
<dbReference type="AlphaFoldDB" id="A0A3D8S8U1"/>
<sequence>MSQITELQHPAMATPTEKGDEPLPAGVNEAEGNVVGNQSPTVESSFEAESEKQHAHVPDSIEEDGQVPHLHAKTYLTVFAVCLIYFTQLVNVVGAGARTQDIEAVVGGSSNSVWITSAISIGTVVLSPPVSQAADYWGRRWFLIVLTACGIVGSIIVARANSMGMVIAGETIAGLSYGVQPLLHAVASEVLPRKQRPFAQAAMNASAAMGGLVALLVGGALTRSNPAGFRNYWYFATALYAFATILCFVLYNPPPQKSQLEFTNAEKLAKLDWIGYLLLTAGLVLFCMGLSWAQNPYAWTDAHVLAPFLIGVALLFALGYYEWKIKKDGMFHHGLFRNGRNFPIALLCIFVEGLVFFTANNYFAFEAGVLFETDPVRTGLRYGITMICYAVFAIVGGIYCAKTKTIRLPTVTAFVFIIVFFICMATVTPASSNPFWGYAVLLGVGLGVCLCALVTVAQLSTPKELIATTSGLMIGMRSLGGSVGLAIYNAIFAGKLSANLGTKIAAAVIPAGLPMSSLTEFITDLAASNTAALATVPGVTPAIIGAGVGGLDEAYSIAFRYVWIAAGCFTVVSCVGAAFLVDPAKEFNKFIDAPAEKVEDIYETPASHDAV</sequence>
<feature type="region of interest" description="Disordered" evidence="5">
    <location>
        <begin position="1"/>
        <end position="58"/>
    </location>
</feature>
<feature type="transmembrane region" description="Helical" evidence="6">
    <location>
        <begin position="201"/>
        <end position="221"/>
    </location>
</feature>
<feature type="transmembrane region" description="Helical" evidence="6">
    <location>
        <begin position="408"/>
        <end position="429"/>
    </location>
</feature>
<feature type="transmembrane region" description="Helical" evidence="6">
    <location>
        <begin position="304"/>
        <end position="321"/>
    </location>
</feature>
<evidence type="ECO:0000256" key="4">
    <source>
        <dbReference type="ARBA" id="ARBA00023136"/>
    </source>
</evidence>
<keyword evidence="3 6" id="KW-1133">Transmembrane helix</keyword>
<evidence type="ECO:0000256" key="3">
    <source>
        <dbReference type="ARBA" id="ARBA00022989"/>
    </source>
</evidence>
<dbReference type="PROSITE" id="PS00216">
    <property type="entry name" value="SUGAR_TRANSPORT_1"/>
    <property type="match status" value="1"/>
</dbReference>
<comment type="subcellular location">
    <subcellularLocation>
        <location evidence="1">Membrane</location>
        <topology evidence="1">Multi-pass membrane protein</topology>
    </subcellularLocation>
</comment>
<feature type="transmembrane region" description="Helical" evidence="6">
    <location>
        <begin position="138"/>
        <end position="158"/>
    </location>
</feature>
<dbReference type="InterPro" id="IPR053791">
    <property type="entry name" value="MFS_Tri12-like"/>
</dbReference>
<evidence type="ECO:0000313" key="9">
    <source>
        <dbReference type="Proteomes" id="UP000256645"/>
    </source>
</evidence>
<protein>
    <recommendedName>
        <fullName evidence="7">Major facilitator superfamily (MFS) profile domain-containing protein</fullName>
    </recommendedName>
</protein>
<comment type="caution">
    <text evidence="8">The sequence shown here is derived from an EMBL/GenBank/DDBJ whole genome shotgun (WGS) entry which is preliminary data.</text>
</comment>
<keyword evidence="2 6" id="KW-0812">Transmembrane</keyword>
<reference evidence="8 9" key="1">
    <citation type="journal article" date="2018" name="IMA Fungus">
        <title>IMA Genome-F 9: Draft genome sequence of Annulohypoxylon stygium, Aspergillus mulundensis, Berkeleyomyces basicola (syn. Thielaviopsis basicola), Ceratocystis smalleyi, two Cercospora beticola strains, Coleophoma cylindrospora, Fusarium fracticaudum, Phialophora cf. hyalina, and Morchella septimelata.</title>
        <authorList>
            <person name="Wingfield B.D."/>
            <person name="Bills G.F."/>
            <person name="Dong Y."/>
            <person name="Huang W."/>
            <person name="Nel W.J."/>
            <person name="Swalarsk-Parry B.S."/>
            <person name="Vaghefi N."/>
            <person name="Wilken P.M."/>
            <person name="An Z."/>
            <person name="de Beer Z.W."/>
            <person name="De Vos L."/>
            <person name="Chen L."/>
            <person name="Duong T.A."/>
            <person name="Gao Y."/>
            <person name="Hammerbacher A."/>
            <person name="Kikkert J.R."/>
            <person name="Li Y."/>
            <person name="Li H."/>
            <person name="Li K."/>
            <person name="Li Q."/>
            <person name="Liu X."/>
            <person name="Ma X."/>
            <person name="Naidoo K."/>
            <person name="Pethybridge S.J."/>
            <person name="Sun J."/>
            <person name="Steenkamp E.T."/>
            <person name="van der Nest M.A."/>
            <person name="van Wyk S."/>
            <person name="Wingfield M.J."/>
            <person name="Xiong C."/>
            <person name="Yue Q."/>
            <person name="Zhang X."/>
        </authorList>
    </citation>
    <scope>NUCLEOTIDE SEQUENCE [LARGE SCALE GENOMIC DNA]</scope>
    <source>
        <strain evidence="8 9">BP6252</strain>
    </source>
</reference>
<evidence type="ECO:0000256" key="1">
    <source>
        <dbReference type="ARBA" id="ARBA00004141"/>
    </source>
</evidence>
<dbReference type="Gene3D" id="1.20.1250.20">
    <property type="entry name" value="MFS general substrate transporter like domains"/>
    <property type="match status" value="1"/>
</dbReference>
<feature type="transmembrane region" description="Helical" evidence="6">
    <location>
        <begin position="342"/>
        <end position="359"/>
    </location>
</feature>
<gene>
    <name evidence="8" type="ORF">BP6252_03881</name>
</gene>
<dbReference type="Proteomes" id="UP000256645">
    <property type="component" value="Unassembled WGS sequence"/>
</dbReference>
<feature type="transmembrane region" description="Helical" evidence="6">
    <location>
        <begin position="471"/>
        <end position="491"/>
    </location>
</feature>
<evidence type="ECO:0000313" key="8">
    <source>
        <dbReference type="EMBL" id="RDW82769.1"/>
    </source>
</evidence>
<organism evidence="8 9">
    <name type="scientific">Coleophoma cylindrospora</name>
    <dbReference type="NCBI Taxonomy" id="1849047"/>
    <lineage>
        <taxon>Eukaryota</taxon>
        <taxon>Fungi</taxon>
        <taxon>Dikarya</taxon>
        <taxon>Ascomycota</taxon>
        <taxon>Pezizomycotina</taxon>
        <taxon>Leotiomycetes</taxon>
        <taxon>Helotiales</taxon>
        <taxon>Dermateaceae</taxon>
        <taxon>Coleophoma</taxon>
    </lineage>
</organism>
<feature type="compositionally biased region" description="Basic and acidic residues" evidence="5">
    <location>
        <begin position="49"/>
        <end position="58"/>
    </location>
</feature>
<dbReference type="PROSITE" id="PS50850">
    <property type="entry name" value="MFS"/>
    <property type="match status" value="1"/>
</dbReference>
<keyword evidence="4 6" id="KW-0472">Membrane</keyword>
<dbReference type="Pfam" id="PF07690">
    <property type="entry name" value="MFS_1"/>
    <property type="match status" value="1"/>
</dbReference>
<feature type="transmembrane region" description="Helical" evidence="6">
    <location>
        <begin position="561"/>
        <end position="581"/>
    </location>
</feature>
<dbReference type="InterPro" id="IPR036259">
    <property type="entry name" value="MFS_trans_sf"/>
</dbReference>
<evidence type="ECO:0000256" key="2">
    <source>
        <dbReference type="ARBA" id="ARBA00022692"/>
    </source>
</evidence>
<proteinExistence type="predicted"/>
<dbReference type="InterPro" id="IPR011701">
    <property type="entry name" value="MFS"/>
</dbReference>
<dbReference type="GO" id="GO:0005886">
    <property type="term" value="C:plasma membrane"/>
    <property type="evidence" value="ECO:0007669"/>
    <property type="project" value="TreeGrafter"/>
</dbReference>
<evidence type="ECO:0000256" key="6">
    <source>
        <dbReference type="SAM" id="Phobius"/>
    </source>
</evidence>
<feature type="transmembrane region" description="Helical" evidence="6">
    <location>
        <begin position="104"/>
        <end position="126"/>
    </location>
</feature>
<dbReference type="OrthoDB" id="4161376at2759"/>
<dbReference type="GO" id="GO:0022857">
    <property type="term" value="F:transmembrane transporter activity"/>
    <property type="evidence" value="ECO:0007669"/>
    <property type="project" value="InterPro"/>
</dbReference>
<dbReference type="InterPro" id="IPR020846">
    <property type="entry name" value="MFS_dom"/>
</dbReference>
<dbReference type="InterPro" id="IPR005829">
    <property type="entry name" value="Sugar_transporter_CS"/>
</dbReference>
<dbReference type="SUPFAM" id="SSF103473">
    <property type="entry name" value="MFS general substrate transporter"/>
    <property type="match status" value="1"/>
</dbReference>
<dbReference type="EMBL" id="PDLM01000003">
    <property type="protein sequence ID" value="RDW82769.1"/>
    <property type="molecule type" value="Genomic_DNA"/>
</dbReference>
<name>A0A3D8S8U1_9HELO</name>
<feature type="domain" description="Major facilitator superfamily (MFS) profile" evidence="7">
    <location>
        <begin position="77"/>
        <end position="585"/>
    </location>
</feature>
<feature type="transmembrane region" description="Helical" evidence="6">
    <location>
        <begin position="379"/>
        <end position="401"/>
    </location>
</feature>
<dbReference type="CDD" id="cd06179">
    <property type="entry name" value="MFS_TRI12_like"/>
    <property type="match status" value="1"/>
</dbReference>
<dbReference type="PANTHER" id="PTHR23501">
    <property type="entry name" value="MAJOR FACILITATOR SUPERFAMILY"/>
    <property type="match status" value="1"/>
</dbReference>
<feature type="transmembrane region" description="Helical" evidence="6">
    <location>
        <begin position="435"/>
        <end position="459"/>
    </location>
</feature>
<feature type="compositionally biased region" description="Polar residues" evidence="5">
    <location>
        <begin position="35"/>
        <end position="44"/>
    </location>
</feature>
<dbReference type="PANTHER" id="PTHR23501:SF195">
    <property type="entry name" value="PEP5"/>
    <property type="match status" value="1"/>
</dbReference>
<evidence type="ECO:0000256" key="5">
    <source>
        <dbReference type="SAM" id="MobiDB-lite"/>
    </source>
</evidence>
<feature type="transmembrane region" description="Helical" evidence="6">
    <location>
        <begin position="233"/>
        <end position="252"/>
    </location>
</feature>
<accession>A0A3D8S8U1</accession>
<feature type="transmembrane region" description="Helical" evidence="6">
    <location>
        <begin position="75"/>
        <end position="97"/>
    </location>
</feature>
<keyword evidence="9" id="KW-1185">Reference proteome</keyword>
<evidence type="ECO:0000259" key="7">
    <source>
        <dbReference type="PROSITE" id="PS50850"/>
    </source>
</evidence>